<evidence type="ECO:0000256" key="4">
    <source>
        <dbReference type="PIRSR" id="PIRSR617867-1"/>
    </source>
</evidence>
<feature type="active site" evidence="4">
    <location>
        <position position="23"/>
    </location>
</feature>
<dbReference type="SMART" id="SM00226">
    <property type="entry name" value="LMWPc"/>
    <property type="match status" value="1"/>
</dbReference>
<reference evidence="7" key="1">
    <citation type="submission" date="2007-10" db="EMBL/GenBank/DDBJ databases">
        <title>Complete genome of Alkaliphilus oremlandii OhILAs.</title>
        <authorList>
            <person name="Copeland A."/>
            <person name="Lucas S."/>
            <person name="Lapidus A."/>
            <person name="Barry K."/>
            <person name="Detter J.C."/>
            <person name="Glavina del Rio T."/>
            <person name="Hammon N."/>
            <person name="Israni S."/>
            <person name="Dalin E."/>
            <person name="Tice H."/>
            <person name="Pitluck S."/>
            <person name="Chain P."/>
            <person name="Malfatti S."/>
            <person name="Shin M."/>
            <person name="Vergez L."/>
            <person name="Schmutz J."/>
            <person name="Larimer F."/>
            <person name="Land M."/>
            <person name="Hauser L."/>
            <person name="Kyrpides N."/>
            <person name="Mikhailova N."/>
            <person name="Stolz J.F."/>
            <person name="Dawson A."/>
            <person name="Fisher E."/>
            <person name="Crable B."/>
            <person name="Perera E."/>
            <person name="Lisak J."/>
            <person name="Ranganathan M."/>
            <person name="Basu P."/>
            <person name="Richardson P."/>
        </authorList>
    </citation>
    <scope>NUCLEOTIDE SEQUENCE [LARGE SCALE GENOMIC DNA]</scope>
    <source>
        <strain evidence="7">OhILAs</strain>
    </source>
</reference>
<feature type="active site" description="Proton donor" evidence="4">
    <location>
        <position position="146"/>
    </location>
</feature>
<dbReference type="SUPFAM" id="SSF52788">
    <property type="entry name" value="Phosphotyrosine protein phosphatases I"/>
    <property type="match status" value="1"/>
</dbReference>
<dbReference type="GO" id="GO:0004725">
    <property type="term" value="F:protein tyrosine phosphatase activity"/>
    <property type="evidence" value="ECO:0007669"/>
    <property type="project" value="InterPro"/>
</dbReference>
<dbReference type="CDD" id="cd16344">
    <property type="entry name" value="LMWPAP"/>
    <property type="match status" value="1"/>
</dbReference>
<gene>
    <name evidence="6" type="ordered locus">Clos_2574</name>
</gene>
<dbReference type="InterPro" id="IPR023485">
    <property type="entry name" value="Ptyr_pPase"/>
</dbReference>
<dbReference type="eggNOG" id="COG0394">
    <property type="taxonomic scope" value="Bacteria"/>
</dbReference>
<dbReference type="Gene3D" id="3.40.50.2300">
    <property type="match status" value="1"/>
</dbReference>
<dbReference type="InterPro" id="IPR036196">
    <property type="entry name" value="Ptyr_pPase_sf"/>
</dbReference>
<dbReference type="PRINTS" id="PR00719">
    <property type="entry name" value="LMWPTPASE"/>
</dbReference>
<feature type="domain" description="Phosphotyrosine protein phosphatase I" evidence="5">
    <location>
        <begin position="11"/>
        <end position="172"/>
    </location>
</feature>
<keyword evidence="2" id="KW-0378">Hydrolase</keyword>
<dbReference type="InterPro" id="IPR017867">
    <property type="entry name" value="Tyr_phospatase_low_mol_wt"/>
</dbReference>
<evidence type="ECO:0000256" key="3">
    <source>
        <dbReference type="ARBA" id="ARBA00022912"/>
    </source>
</evidence>
<dbReference type="AlphaFoldDB" id="A8MJX3"/>
<proteinExistence type="inferred from homology"/>
<dbReference type="STRING" id="350688.Clos_2574"/>
<evidence type="ECO:0000313" key="6">
    <source>
        <dbReference type="EMBL" id="ABW20105.1"/>
    </source>
</evidence>
<evidence type="ECO:0000313" key="7">
    <source>
        <dbReference type="Proteomes" id="UP000000269"/>
    </source>
</evidence>
<feature type="active site" description="Nucleophile" evidence="4">
    <location>
        <position position="17"/>
    </location>
</feature>
<sequence>MQKNRGGRHMKTILFVCTGNTCRSSMAEGLFKEMLKNRSDIQSEIKVISAGTSAWNGDRASQYAIAVLKEKGIDLKEHRSTALTLDLIENADLILTMTSSHKAAVLNLCPEAHEKVFTLKEYTRCEAEGDSKMDFFGYGNPEDISDPFGQSIEVYRKSAAEIEESLKKLIEKIK</sequence>
<evidence type="ECO:0000259" key="5">
    <source>
        <dbReference type="SMART" id="SM00226"/>
    </source>
</evidence>
<name>A8MJX3_ALKOO</name>
<dbReference type="Proteomes" id="UP000000269">
    <property type="component" value="Chromosome"/>
</dbReference>
<dbReference type="PANTHER" id="PTHR11717">
    <property type="entry name" value="LOW MOLECULAR WEIGHT PROTEIN TYROSINE PHOSPHATASE"/>
    <property type="match status" value="1"/>
</dbReference>
<dbReference type="EMBL" id="CP000853">
    <property type="protein sequence ID" value="ABW20105.1"/>
    <property type="molecule type" value="Genomic_DNA"/>
</dbReference>
<dbReference type="KEGG" id="aoe:Clos_2574"/>
<organism evidence="6 7">
    <name type="scientific">Alkaliphilus oremlandii (strain OhILAs)</name>
    <name type="common">Clostridium oremlandii (strain OhILAs)</name>
    <dbReference type="NCBI Taxonomy" id="350688"/>
    <lineage>
        <taxon>Bacteria</taxon>
        <taxon>Bacillati</taxon>
        <taxon>Bacillota</taxon>
        <taxon>Clostridia</taxon>
        <taxon>Peptostreptococcales</taxon>
        <taxon>Natronincolaceae</taxon>
        <taxon>Alkaliphilus</taxon>
    </lineage>
</organism>
<dbReference type="InterPro" id="IPR050438">
    <property type="entry name" value="LMW_PTPase"/>
</dbReference>
<evidence type="ECO:0000256" key="1">
    <source>
        <dbReference type="ARBA" id="ARBA00011063"/>
    </source>
</evidence>
<keyword evidence="3" id="KW-0904">Protein phosphatase</keyword>
<accession>A8MJX3</accession>
<dbReference type="HOGENOM" id="CLU_071415_1_2_9"/>
<protein>
    <submittedName>
        <fullName evidence="6">Protein tyrosine phosphatase</fullName>
    </submittedName>
</protein>
<comment type="similarity">
    <text evidence="1">Belongs to the low molecular weight phosphotyrosine protein phosphatase family.</text>
</comment>
<dbReference type="Pfam" id="PF01451">
    <property type="entry name" value="LMWPc"/>
    <property type="match status" value="1"/>
</dbReference>
<keyword evidence="7" id="KW-1185">Reference proteome</keyword>
<dbReference type="PANTHER" id="PTHR11717:SF31">
    <property type="entry name" value="LOW MOLECULAR WEIGHT PROTEIN-TYROSINE-PHOSPHATASE ETP-RELATED"/>
    <property type="match status" value="1"/>
</dbReference>
<evidence type="ECO:0000256" key="2">
    <source>
        <dbReference type="ARBA" id="ARBA00022801"/>
    </source>
</evidence>